<dbReference type="PRINTS" id="PR00819">
    <property type="entry name" value="CBXCFQXSUPER"/>
</dbReference>
<dbReference type="Proteomes" id="UP001179952">
    <property type="component" value="Unassembled WGS sequence"/>
</dbReference>
<dbReference type="PANTHER" id="PTHR43392">
    <property type="entry name" value="AAA-TYPE ATPASE FAMILY PROTEIN / ANKYRIN REPEAT FAMILY PROTEIN"/>
    <property type="match status" value="1"/>
</dbReference>
<protein>
    <recommendedName>
        <fullName evidence="4">ATPase AAA-type core domain-containing protein</fullName>
    </recommendedName>
</protein>
<gene>
    <name evidence="5" type="ORF">QJS04_geneDACA019357</name>
</gene>
<evidence type="ECO:0000313" key="5">
    <source>
        <dbReference type="EMBL" id="KAK1267052.1"/>
    </source>
</evidence>
<dbReference type="InterPro" id="IPR000641">
    <property type="entry name" value="CbxX/CfxQ"/>
</dbReference>
<dbReference type="SUPFAM" id="SSF52540">
    <property type="entry name" value="P-loop containing nucleoside triphosphate hydrolases"/>
    <property type="match status" value="1"/>
</dbReference>
<keyword evidence="2" id="KW-0547">Nucleotide-binding</keyword>
<dbReference type="InterPro" id="IPR050773">
    <property type="entry name" value="CbxX/CfxQ_RuBisCO_ESX"/>
</dbReference>
<dbReference type="GO" id="GO:0016887">
    <property type="term" value="F:ATP hydrolysis activity"/>
    <property type="evidence" value="ECO:0007669"/>
    <property type="project" value="InterPro"/>
</dbReference>
<dbReference type="EMBL" id="JAUJYN010000007">
    <property type="protein sequence ID" value="KAK1267052.1"/>
    <property type="molecule type" value="Genomic_DNA"/>
</dbReference>
<reference evidence="5" key="1">
    <citation type="journal article" date="2023" name="Nat. Commun.">
        <title>Diploid and tetraploid genomes of Acorus and the evolution of monocots.</title>
        <authorList>
            <person name="Ma L."/>
            <person name="Liu K.W."/>
            <person name="Li Z."/>
            <person name="Hsiao Y.Y."/>
            <person name="Qi Y."/>
            <person name="Fu T."/>
            <person name="Tang G.D."/>
            <person name="Zhang D."/>
            <person name="Sun W.H."/>
            <person name="Liu D.K."/>
            <person name="Li Y."/>
            <person name="Chen G.Z."/>
            <person name="Liu X.D."/>
            <person name="Liao X.Y."/>
            <person name="Jiang Y.T."/>
            <person name="Yu X."/>
            <person name="Hao Y."/>
            <person name="Huang J."/>
            <person name="Zhao X.W."/>
            <person name="Ke S."/>
            <person name="Chen Y.Y."/>
            <person name="Wu W.L."/>
            <person name="Hsu J.L."/>
            <person name="Lin Y.F."/>
            <person name="Huang M.D."/>
            <person name="Li C.Y."/>
            <person name="Huang L."/>
            <person name="Wang Z.W."/>
            <person name="Zhao X."/>
            <person name="Zhong W.Y."/>
            <person name="Peng D.H."/>
            <person name="Ahmad S."/>
            <person name="Lan S."/>
            <person name="Zhang J.S."/>
            <person name="Tsai W.C."/>
            <person name="Van de Peer Y."/>
            <person name="Liu Z.J."/>
        </authorList>
    </citation>
    <scope>NUCLEOTIDE SEQUENCE</scope>
    <source>
        <strain evidence="5">SCP</strain>
    </source>
</reference>
<comment type="caution">
    <text evidence="5">The sequence shown here is derived from an EMBL/GenBank/DDBJ whole genome shotgun (WGS) entry which is preliminary data.</text>
</comment>
<comment type="similarity">
    <text evidence="1">Belongs to the CbxX/CfxQ family.</text>
</comment>
<proteinExistence type="inferred from homology"/>
<accession>A0AAV9AST5</accession>
<evidence type="ECO:0000313" key="6">
    <source>
        <dbReference type="Proteomes" id="UP001179952"/>
    </source>
</evidence>
<dbReference type="InterPro" id="IPR003959">
    <property type="entry name" value="ATPase_AAA_core"/>
</dbReference>
<dbReference type="InterPro" id="IPR027417">
    <property type="entry name" value="P-loop_NTPase"/>
</dbReference>
<evidence type="ECO:0000256" key="3">
    <source>
        <dbReference type="ARBA" id="ARBA00022840"/>
    </source>
</evidence>
<dbReference type="Pfam" id="PF00004">
    <property type="entry name" value="AAA"/>
    <property type="match status" value="1"/>
</dbReference>
<dbReference type="CDD" id="cd00009">
    <property type="entry name" value="AAA"/>
    <property type="match status" value="1"/>
</dbReference>
<keyword evidence="6" id="KW-1185">Reference proteome</keyword>
<dbReference type="Gene3D" id="3.40.50.300">
    <property type="entry name" value="P-loop containing nucleotide triphosphate hydrolases"/>
    <property type="match status" value="1"/>
</dbReference>
<evidence type="ECO:0000256" key="1">
    <source>
        <dbReference type="ARBA" id="ARBA00010378"/>
    </source>
</evidence>
<dbReference type="GO" id="GO:0005524">
    <property type="term" value="F:ATP binding"/>
    <property type="evidence" value="ECO:0007669"/>
    <property type="project" value="UniProtKB-KW"/>
</dbReference>
<organism evidence="5 6">
    <name type="scientific">Acorus gramineus</name>
    <name type="common">Dwarf sweet flag</name>
    <dbReference type="NCBI Taxonomy" id="55184"/>
    <lineage>
        <taxon>Eukaryota</taxon>
        <taxon>Viridiplantae</taxon>
        <taxon>Streptophyta</taxon>
        <taxon>Embryophyta</taxon>
        <taxon>Tracheophyta</taxon>
        <taxon>Spermatophyta</taxon>
        <taxon>Magnoliopsida</taxon>
        <taxon>Liliopsida</taxon>
        <taxon>Acoraceae</taxon>
        <taxon>Acorus</taxon>
    </lineage>
</organism>
<name>A0AAV9AST5_ACOGR</name>
<dbReference type="AlphaFoldDB" id="A0AAV9AST5"/>
<dbReference type="FunFam" id="3.40.50.300:FF:000216">
    <property type="entry name" value="Type VII secretion ATPase EccA"/>
    <property type="match status" value="1"/>
</dbReference>
<dbReference type="PANTHER" id="PTHR43392:SF2">
    <property type="entry name" value="AAA-TYPE ATPASE FAMILY PROTEIN _ ANKYRIN REPEAT FAMILY PROTEIN"/>
    <property type="match status" value="1"/>
</dbReference>
<feature type="domain" description="ATPase AAA-type core" evidence="4">
    <location>
        <begin position="1"/>
        <end position="130"/>
    </location>
</feature>
<sequence>MAFLGNPGTGKTMVARIIGELLHACGILPTNKVTEVQRTDLIGIYVGQAGPKTRKKIAAAEGGILFVDEAYRLIVEDRKVDYGLEALEEIMSCMLDGNVSIILAGYTEPMNRVISANEGLQRRITKIFYFNDFSPTDLAEILHLKMNNQDDKSSIYGFKLHPALCQQLQKR</sequence>
<evidence type="ECO:0000256" key="2">
    <source>
        <dbReference type="ARBA" id="ARBA00022741"/>
    </source>
</evidence>
<reference evidence="5" key="2">
    <citation type="submission" date="2023-06" db="EMBL/GenBank/DDBJ databases">
        <authorList>
            <person name="Ma L."/>
            <person name="Liu K.-W."/>
            <person name="Li Z."/>
            <person name="Hsiao Y.-Y."/>
            <person name="Qi Y."/>
            <person name="Fu T."/>
            <person name="Tang G."/>
            <person name="Zhang D."/>
            <person name="Sun W.-H."/>
            <person name="Liu D.-K."/>
            <person name="Li Y."/>
            <person name="Chen G.-Z."/>
            <person name="Liu X.-D."/>
            <person name="Liao X.-Y."/>
            <person name="Jiang Y.-T."/>
            <person name="Yu X."/>
            <person name="Hao Y."/>
            <person name="Huang J."/>
            <person name="Zhao X.-W."/>
            <person name="Ke S."/>
            <person name="Chen Y.-Y."/>
            <person name="Wu W.-L."/>
            <person name="Hsu J.-L."/>
            <person name="Lin Y.-F."/>
            <person name="Huang M.-D."/>
            <person name="Li C.-Y."/>
            <person name="Huang L."/>
            <person name="Wang Z.-W."/>
            <person name="Zhao X."/>
            <person name="Zhong W.-Y."/>
            <person name="Peng D.-H."/>
            <person name="Ahmad S."/>
            <person name="Lan S."/>
            <person name="Zhang J.-S."/>
            <person name="Tsai W.-C."/>
            <person name="Van De Peer Y."/>
            <person name="Liu Z.-J."/>
        </authorList>
    </citation>
    <scope>NUCLEOTIDE SEQUENCE</scope>
    <source>
        <strain evidence="5">SCP</strain>
        <tissue evidence="5">Leaves</tissue>
    </source>
</reference>
<evidence type="ECO:0000259" key="4">
    <source>
        <dbReference type="Pfam" id="PF00004"/>
    </source>
</evidence>
<keyword evidence="3" id="KW-0067">ATP-binding</keyword>